<comment type="subcellular location">
    <subcellularLocation>
        <location evidence="1">Membrane</location>
        <topology evidence="1">Multi-pass membrane protein</topology>
    </subcellularLocation>
</comment>
<dbReference type="GO" id="GO:0008324">
    <property type="term" value="F:monoatomic cation transmembrane transporter activity"/>
    <property type="evidence" value="ECO:0007669"/>
    <property type="project" value="InterPro"/>
</dbReference>
<dbReference type="STRING" id="1792845.BC343_01550"/>
<evidence type="ECO:0000256" key="6">
    <source>
        <dbReference type="SAM" id="Phobius"/>
    </source>
</evidence>
<dbReference type="SUPFAM" id="SSF160240">
    <property type="entry name" value="Cation efflux protein cytoplasmic domain-like"/>
    <property type="match status" value="1"/>
</dbReference>
<evidence type="ECO:0000256" key="4">
    <source>
        <dbReference type="ARBA" id="ARBA00022989"/>
    </source>
</evidence>
<dbReference type="NCBIfam" id="TIGR01297">
    <property type="entry name" value="CDF"/>
    <property type="match status" value="1"/>
</dbReference>
<dbReference type="InterPro" id="IPR002524">
    <property type="entry name" value="Cation_efflux"/>
</dbReference>
<dbReference type="InterPro" id="IPR036837">
    <property type="entry name" value="Cation_efflux_CTD_sf"/>
</dbReference>
<protein>
    <submittedName>
        <fullName evidence="8">Cation transporter</fullName>
    </submittedName>
</protein>
<dbReference type="InterPro" id="IPR027469">
    <property type="entry name" value="Cation_efflux_TMD_sf"/>
</dbReference>
<name>A0A1S9PLG4_9SPHI</name>
<feature type="transmembrane region" description="Helical" evidence="6">
    <location>
        <begin position="9"/>
        <end position="29"/>
    </location>
</feature>
<reference evidence="8 9" key="1">
    <citation type="submission" date="2016-07" db="EMBL/GenBank/DDBJ databases">
        <title>Genomic analysis of zinc-resistant bacterium Mucilaginibacter pedocola TBZ30.</title>
        <authorList>
            <person name="Huang J."/>
            <person name="Tang J."/>
        </authorList>
    </citation>
    <scope>NUCLEOTIDE SEQUENCE [LARGE SCALE GENOMIC DNA]</scope>
    <source>
        <strain evidence="8 9">TBZ30</strain>
    </source>
</reference>
<dbReference type="AlphaFoldDB" id="A0A1S9PLG4"/>
<keyword evidence="2" id="KW-0813">Transport</keyword>
<proteinExistence type="predicted"/>
<dbReference type="SUPFAM" id="SSF161111">
    <property type="entry name" value="Cation efflux protein transmembrane domain-like"/>
    <property type="match status" value="1"/>
</dbReference>
<dbReference type="PANTHER" id="PTHR13414:SF9">
    <property type="entry name" value="PROTON-COUPLED ZINC ANTIPORTER SLC30A9, MITOCHONDRIAL"/>
    <property type="match status" value="1"/>
</dbReference>
<dbReference type="InterPro" id="IPR040177">
    <property type="entry name" value="SLC30A9"/>
</dbReference>
<evidence type="ECO:0000313" key="8">
    <source>
        <dbReference type="EMBL" id="OOQ61781.1"/>
    </source>
</evidence>
<dbReference type="RefSeq" id="WP_078345960.1">
    <property type="nucleotide sequence ID" value="NZ_MBTF01000001.1"/>
</dbReference>
<dbReference type="GO" id="GO:0016020">
    <property type="term" value="C:membrane"/>
    <property type="evidence" value="ECO:0007669"/>
    <property type="project" value="UniProtKB-SubCell"/>
</dbReference>
<organism evidence="8 9">
    <name type="scientific">Mucilaginibacter pedocola</name>
    <dbReference type="NCBI Taxonomy" id="1792845"/>
    <lineage>
        <taxon>Bacteria</taxon>
        <taxon>Pseudomonadati</taxon>
        <taxon>Bacteroidota</taxon>
        <taxon>Sphingobacteriia</taxon>
        <taxon>Sphingobacteriales</taxon>
        <taxon>Sphingobacteriaceae</taxon>
        <taxon>Mucilaginibacter</taxon>
    </lineage>
</organism>
<keyword evidence="4 6" id="KW-1133">Transmembrane helix</keyword>
<feature type="transmembrane region" description="Helical" evidence="6">
    <location>
        <begin position="192"/>
        <end position="209"/>
    </location>
</feature>
<feature type="transmembrane region" description="Helical" evidence="6">
    <location>
        <begin position="116"/>
        <end position="137"/>
    </location>
</feature>
<feature type="domain" description="Cation efflux protein transmembrane" evidence="7">
    <location>
        <begin position="10"/>
        <end position="217"/>
    </location>
</feature>
<feature type="transmembrane region" description="Helical" evidence="6">
    <location>
        <begin position="75"/>
        <end position="96"/>
    </location>
</feature>
<keyword evidence="5 6" id="KW-0472">Membrane</keyword>
<dbReference type="PANTHER" id="PTHR13414">
    <property type="entry name" value="HUEL-CATION TRANSPORTER"/>
    <property type="match status" value="1"/>
</dbReference>
<dbReference type="Proteomes" id="UP000189739">
    <property type="component" value="Unassembled WGS sequence"/>
</dbReference>
<feature type="transmembrane region" description="Helical" evidence="6">
    <location>
        <begin position="158"/>
        <end position="180"/>
    </location>
</feature>
<evidence type="ECO:0000256" key="1">
    <source>
        <dbReference type="ARBA" id="ARBA00004141"/>
    </source>
</evidence>
<dbReference type="GO" id="GO:0006829">
    <property type="term" value="P:zinc ion transport"/>
    <property type="evidence" value="ECO:0007669"/>
    <property type="project" value="InterPro"/>
</dbReference>
<evidence type="ECO:0000256" key="3">
    <source>
        <dbReference type="ARBA" id="ARBA00022692"/>
    </source>
</evidence>
<accession>A0A1S9PLG4</accession>
<evidence type="ECO:0000256" key="2">
    <source>
        <dbReference type="ARBA" id="ARBA00022448"/>
    </source>
</evidence>
<dbReference type="OrthoDB" id="9806522at2"/>
<dbReference type="EMBL" id="MBTF01000001">
    <property type="protein sequence ID" value="OOQ61781.1"/>
    <property type="molecule type" value="Genomic_DNA"/>
</dbReference>
<gene>
    <name evidence="8" type="ORF">BC343_01550</name>
</gene>
<evidence type="ECO:0000313" key="9">
    <source>
        <dbReference type="Proteomes" id="UP000189739"/>
    </source>
</evidence>
<dbReference type="InterPro" id="IPR058533">
    <property type="entry name" value="Cation_efflux_TM"/>
</dbReference>
<dbReference type="Gene3D" id="1.20.1510.10">
    <property type="entry name" value="Cation efflux protein transmembrane domain"/>
    <property type="match status" value="1"/>
</dbReference>
<dbReference type="Gene3D" id="3.30.70.1350">
    <property type="entry name" value="Cation efflux protein, cytoplasmic domain"/>
    <property type="match status" value="1"/>
</dbReference>
<sequence>MAASSHKTIYAALAANLLIAVTKFIAGAISNSAAMIAEGVHSLVDTVNELLLLLGLHRSKKKPDASHPFGYGKELYFWSFIVSIMIFGLGGGISIYQGIAHIIKPEEMGDPTVNYIVLGLSIIFEGTSLIIAIKQFNQVRGTTPFWEAVVKSKDPSSFLVLFEDAAAVAGLFIVMIFVYLSHAFNKPYLDGVASLLVGLILVVVSAILARESRSLLMGEGVSSTTRDKICHLVEGNEQVIKVQHILSTYQSPTEVLMMLIVAFKEDMDTGELNVAIDRIRDQVKAEFEFVRFIMIQPESVEHHMLWNDDSH</sequence>
<comment type="caution">
    <text evidence="8">The sequence shown here is derived from an EMBL/GenBank/DDBJ whole genome shotgun (WGS) entry which is preliminary data.</text>
</comment>
<evidence type="ECO:0000259" key="7">
    <source>
        <dbReference type="Pfam" id="PF01545"/>
    </source>
</evidence>
<keyword evidence="3 6" id="KW-0812">Transmembrane</keyword>
<evidence type="ECO:0000256" key="5">
    <source>
        <dbReference type="ARBA" id="ARBA00023136"/>
    </source>
</evidence>
<dbReference type="Pfam" id="PF01545">
    <property type="entry name" value="Cation_efflux"/>
    <property type="match status" value="1"/>
</dbReference>
<keyword evidence="9" id="KW-1185">Reference proteome</keyword>